<proteinExistence type="predicted"/>
<keyword evidence="3" id="KW-1185">Reference proteome</keyword>
<evidence type="ECO:0000313" key="2">
    <source>
        <dbReference type="EMBL" id="OWZ10309.1"/>
    </source>
</evidence>
<evidence type="ECO:0000313" key="3">
    <source>
        <dbReference type="Proteomes" id="UP000198211"/>
    </source>
</evidence>
<sequence length="306" mass="34749">MIAKSLQRSVYVLLARNGLEAPSYQLFKPLQKKTIEYELQSAGEFNYSCKEARRWMEALQQDCKESKHSGILPIVLRFGQLHYSWLRFGDTPTDALLQEFTSDEVEDVMSSRSEDVEMQYSDSDQEKKPKGQDDSANAQLDNEELLAALKDSKITEQEKAEIREALLHGGHRQAEQQTFSAQGPHGLYTGVQQLLVNMEWESPSQLQLIIYSTGEYEATLEQGQQRLLQDGLISMTTMEDEDVEMDSSETSEWESDHNSGEQGSEKVAGATKSFPGEPPDPERRRFTGGGRRSEHNKQEWNAFKAK</sequence>
<dbReference type="AlphaFoldDB" id="A0A225VZB2"/>
<organism evidence="2 3">
    <name type="scientific">Phytophthora megakarya</name>
    <dbReference type="NCBI Taxonomy" id="4795"/>
    <lineage>
        <taxon>Eukaryota</taxon>
        <taxon>Sar</taxon>
        <taxon>Stramenopiles</taxon>
        <taxon>Oomycota</taxon>
        <taxon>Peronosporomycetes</taxon>
        <taxon>Peronosporales</taxon>
        <taxon>Peronosporaceae</taxon>
        <taxon>Phytophthora</taxon>
    </lineage>
</organism>
<dbReference type="OrthoDB" id="94678at2759"/>
<comment type="caution">
    <text evidence="2">The sequence shown here is derived from an EMBL/GenBank/DDBJ whole genome shotgun (WGS) entry which is preliminary data.</text>
</comment>
<dbReference type="EMBL" id="NBNE01002487">
    <property type="protein sequence ID" value="OWZ10309.1"/>
    <property type="molecule type" value="Genomic_DNA"/>
</dbReference>
<feature type="compositionally biased region" description="Basic and acidic residues" evidence="1">
    <location>
        <begin position="280"/>
        <end position="298"/>
    </location>
</feature>
<name>A0A225VZB2_9STRA</name>
<protein>
    <submittedName>
        <fullName evidence="2">Uncharacterized protein</fullName>
    </submittedName>
</protein>
<feature type="compositionally biased region" description="Acidic residues" evidence="1">
    <location>
        <begin position="240"/>
        <end position="253"/>
    </location>
</feature>
<reference evidence="3" key="1">
    <citation type="submission" date="2017-03" db="EMBL/GenBank/DDBJ databases">
        <title>Phytopthora megakarya and P. palmivora, two closely related causual agents of cacao black pod achieved similar genome size and gene model numbers by different mechanisms.</title>
        <authorList>
            <person name="Ali S."/>
            <person name="Shao J."/>
            <person name="Larry D.J."/>
            <person name="Kronmiller B."/>
            <person name="Shen D."/>
            <person name="Strem M.D."/>
            <person name="Melnick R.L."/>
            <person name="Guiltinan M.J."/>
            <person name="Tyler B.M."/>
            <person name="Meinhardt L.W."/>
            <person name="Bailey B.A."/>
        </authorList>
    </citation>
    <scope>NUCLEOTIDE SEQUENCE [LARGE SCALE GENOMIC DNA]</scope>
    <source>
        <strain evidence="3">zdho120</strain>
    </source>
</reference>
<feature type="region of interest" description="Disordered" evidence="1">
    <location>
        <begin position="107"/>
        <end position="136"/>
    </location>
</feature>
<feature type="region of interest" description="Disordered" evidence="1">
    <location>
        <begin position="240"/>
        <end position="306"/>
    </location>
</feature>
<gene>
    <name evidence="2" type="ORF">PHMEG_00016856</name>
</gene>
<dbReference type="Proteomes" id="UP000198211">
    <property type="component" value="Unassembled WGS sequence"/>
</dbReference>
<feature type="compositionally biased region" description="Basic and acidic residues" evidence="1">
    <location>
        <begin position="124"/>
        <end position="133"/>
    </location>
</feature>
<evidence type="ECO:0000256" key="1">
    <source>
        <dbReference type="SAM" id="MobiDB-lite"/>
    </source>
</evidence>
<accession>A0A225VZB2</accession>